<evidence type="ECO:0000256" key="1">
    <source>
        <dbReference type="SAM" id="MobiDB-lite"/>
    </source>
</evidence>
<dbReference type="EMBL" id="MT144727">
    <property type="protein sequence ID" value="QJH98325.1"/>
    <property type="molecule type" value="Genomic_DNA"/>
</dbReference>
<dbReference type="AlphaFoldDB" id="A0A6M3XPX4"/>
<protein>
    <submittedName>
        <fullName evidence="2">Uncharacterized protein</fullName>
    </submittedName>
</protein>
<evidence type="ECO:0000313" key="2">
    <source>
        <dbReference type="EMBL" id="QJH98325.1"/>
    </source>
</evidence>
<name>A0A6M3XPX4_9ZZZZ</name>
<accession>A0A6M3XPX4</accession>
<feature type="region of interest" description="Disordered" evidence="1">
    <location>
        <begin position="190"/>
        <end position="227"/>
    </location>
</feature>
<feature type="compositionally biased region" description="Basic and acidic residues" evidence="1">
    <location>
        <begin position="194"/>
        <end position="208"/>
    </location>
</feature>
<gene>
    <name evidence="2" type="ORF">TM448B01269_0009</name>
</gene>
<feature type="compositionally biased region" description="Basic and acidic residues" evidence="1">
    <location>
        <begin position="22"/>
        <end position="43"/>
    </location>
</feature>
<feature type="region of interest" description="Disordered" evidence="1">
    <location>
        <begin position="1"/>
        <end position="43"/>
    </location>
</feature>
<reference evidence="2" key="1">
    <citation type="submission" date="2020-03" db="EMBL/GenBank/DDBJ databases">
        <title>The deep terrestrial virosphere.</title>
        <authorList>
            <person name="Holmfeldt K."/>
            <person name="Nilsson E."/>
            <person name="Simone D."/>
            <person name="Lopez-Fernandez M."/>
            <person name="Wu X."/>
            <person name="de Brujin I."/>
            <person name="Lundin D."/>
            <person name="Andersson A."/>
            <person name="Bertilsson S."/>
            <person name="Dopson M."/>
        </authorList>
    </citation>
    <scope>NUCLEOTIDE SEQUENCE</scope>
    <source>
        <strain evidence="2">TM448B01269</strain>
    </source>
</reference>
<sequence length="272" mass="30869">MEEQDPLGLEPEEGEESESSELEGKEKAPDYASKSELEDMRRDMRNQQMQLTSTLADLTRALRTEPQKREEVSMEDDPAWGLAKDVPQILPQLVGSEIEKRLERHFKGFEDRIMAGVNKRDSAKELKSRLLSTYREELSDPNSPILQNLQEARQLLEPLLEGSERGSDRANQIAFLLAAALTPDAVAKRQNAKTKAESEARERQKERASAMGGVGRRSGATEEPALTDEDYEMAYKFGIDLEDPKERKEILRLKKQSQLYKIKGGSMMQEED</sequence>
<organism evidence="2">
    <name type="scientific">viral metagenome</name>
    <dbReference type="NCBI Taxonomy" id="1070528"/>
    <lineage>
        <taxon>unclassified sequences</taxon>
        <taxon>metagenomes</taxon>
        <taxon>organismal metagenomes</taxon>
    </lineage>
</organism>
<proteinExistence type="predicted"/>
<feature type="compositionally biased region" description="Acidic residues" evidence="1">
    <location>
        <begin position="1"/>
        <end position="21"/>
    </location>
</feature>